<keyword evidence="3" id="KW-1185">Reference proteome</keyword>
<evidence type="ECO:0000313" key="3">
    <source>
        <dbReference type="Proteomes" id="UP000693970"/>
    </source>
</evidence>
<feature type="compositionally biased region" description="Basic and acidic residues" evidence="1">
    <location>
        <begin position="757"/>
        <end position="779"/>
    </location>
</feature>
<feature type="compositionally biased region" description="Basic and acidic residues" evidence="1">
    <location>
        <begin position="695"/>
        <end position="729"/>
    </location>
</feature>
<feature type="region of interest" description="Disordered" evidence="1">
    <location>
        <begin position="181"/>
        <end position="207"/>
    </location>
</feature>
<feature type="region of interest" description="Disordered" evidence="1">
    <location>
        <begin position="613"/>
        <end position="644"/>
    </location>
</feature>
<feature type="region of interest" description="Disordered" evidence="1">
    <location>
        <begin position="253"/>
        <end position="284"/>
    </location>
</feature>
<protein>
    <submittedName>
        <fullName evidence="2">Uncharacterized protein</fullName>
    </submittedName>
</protein>
<proteinExistence type="predicted"/>
<feature type="region of interest" description="Disordered" evidence="1">
    <location>
        <begin position="462"/>
        <end position="487"/>
    </location>
</feature>
<organism evidence="2 3">
    <name type="scientific">Nitzschia inconspicua</name>
    <dbReference type="NCBI Taxonomy" id="303405"/>
    <lineage>
        <taxon>Eukaryota</taxon>
        <taxon>Sar</taxon>
        <taxon>Stramenopiles</taxon>
        <taxon>Ochrophyta</taxon>
        <taxon>Bacillariophyta</taxon>
        <taxon>Bacillariophyceae</taxon>
        <taxon>Bacillariophycidae</taxon>
        <taxon>Bacillariales</taxon>
        <taxon>Bacillariaceae</taxon>
        <taxon>Nitzschia</taxon>
    </lineage>
</organism>
<comment type="caution">
    <text evidence="2">The sequence shown here is derived from an EMBL/GenBank/DDBJ whole genome shotgun (WGS) entry which is preliminary data.</text>
</comment>
<feature type="compositionally biased region" description="Acidic residues" evidence="1">
    <location>
        <begin position="616"/>
        <end position="644"/>
    </location>
</feature>
<dbReference type="EMBL" id="JAGRRH010000020">
    <property type="protein sequence ID" value="KAG7348648.1"/>
    <property type="molecule type" value="Genomic_DNA"/>
</dbReference>
<feature type="region of interest" description="Disordered" evidence="1">
    <location>
        <begin position="369"/>
        <end position="389"/>
    </location>
</feature>
<accession>A0A9K3KTB4</accession>
<dbReference type="AlphaFoldDB" id="A0A9K3KTB4"/>
<feature type="compositionally biased region" description="Acidic residues" evidence="1">
    <location>
        <begin position="730"/>
        <end position="750"/>
    </location>
</feature>
<reference evidence="2" key="2">
    <citation type="submission" date="2021-04" db="EMBL/GenBank/DDBJ databases">
        <authorList>
            <person name="Podell S."/>
        </authorList>
    </citation>
    <scope>NUCLEOTIDE SEQUENCE</scope>
    <source>
        <strain evidence="2">Hildebrandi</strain>
    </source>
</reference>
<reference evidence="2" key="1">
    <citation type="journal article" date="2021" name="Sci. Rep.">
        <title>Diploid genomic architecture of Nitzschia inconspicua, an elite biomass production diatom.</title>
        <authorList>
            <person name="Oliver A."/>
            <person name="Podell S."/>
            <person name="Pinowska A."/>
            <person name="Traller J.C."/>
            <person name="Smith S.R."/>
            <person name="McClure R."/>
            <person name="Beliaev A."/>
            <person name="Bohutskyi P."/>
            <person name="Hill E.A."/>
            <person name="Rabines A."/>
            <person name="Zheng H."/>
            <person name="Allen L.Z."/>
            <person name="Kuo A."/>
            <person name="Grigoriev I.V."/>
            <person name="Allen A.E."/>
            <person name="Hazlebeck D."/>
            <person name="Allen E.E."/>
        </authorList>
    </citation>
    <scope>NUCLEOTIDE SEQUENCE</scope>
    <source>
        <strain evidence="2">Hildebrandi</strain>
    </source>
</reference>
<evidence type="ECO:0000313" key="2">
    <source>
        <dbReference type="EMBL" id="KAG7348648.1"/>
    </source>
</evidence>
<evidence type="ECO:0000256" key="1">
    <source>
        <dbReference type="SAM" id="MobiDB-lite"/>
    </source>
</evidence>
<feature type="compositionally biased region" description="Basic and acidic residues" evidence="1">
    <location>
        <begin position="181"/>
        <end position="190"/>
    </location>
</feature>
<name>A0A9K3KTB4_9STRA</name>
<feature type="region of interest" description="Disordered" evidence="1">
    <location>
        <begin position="552"/>
        <end position="571"/>
    </location>
</feature>
<sequence>MSRFMERGVGGSILPSNNNDALSLKHKSSFALAKQRQQQQQHQQLVQQQQSRKLSNGLLNPPPPGRSSARALENLETLVISQATSSFESSSHGGNHATIPGRWTNSNSNKDQSNFETVDGQSGENRMFATATAKNQSKKSIKARQRQLPPIAVLNSKPRKMIDLDSRPIVLGISKLHKKENRMEGRDEKNYNGVHNKSVRETNDGNVVPGTCLPLTSAQPDQPKVLEERIELVAMEDSEGTPFIRILMSKNTTTVGNSKLPPPPIVPPTSAKQPNEKKSVKAKKRRPIPFKVVVPVAHSEGMEADGTGTTTAESVAATNTEVGPGVEEGSTKVASTTTKRNRLAANLAKGLSTKIASIRGLPKMLPRKRQTRPEDVMVTSQEPSSTDKGEAVVAATATQPSLIPADGNISVSTPQRQLQLRNAQRAETLKKIIAKEKQELLAQKQYEKFVLERLQQQKRQEHLEKKLQKQQEEKQQEESPEQKPVRAPLVSKFKVAMEQYERQNEATSFAMPRDGEVTDTVHVMPLDGRDKAERSTAVSPIYNNEDISSIGVSESTGISDNDDDDGLKETSTCTASVSTGFDTDIDDNDISSVNPTQLDRLVDSILQSFARKADISDAEDDEEDEYDDYDFIDMEEDDYDDYDEEKEDELLGEELELDMPSNHRGVIRSPNASRMDVTDEMIMQHTNTWASALGWDEHDPSNGRGEDDERDLRIVESDVYEGDLRMMDSRDDDDDDDDDDDSGSSYDEEDLHTINSSEKDRFDVLKDERTADSFKEKKITQGLDVEQMGVRLGNKNQKTSSEKQKQSTSRHYSRNRPSSTGIKDDDTSVDRAMKKFREHAQRLGIEERELIKAMIPSPPRPGTVVATQGDEEDFFSDEFMRKHNRIGYV</sequence>
<feature type="region of interest" description="Disordered" evidence="1">
    <location>
        <begin position="86"/>
        <end position="111"/>
    </location>
</feature>
<feature type="region of interest" description="Disordered" evidence="1">
    <location>
        <begin position="692"/>
        <end position="829"/>
    </location>
</feature>
<feature type="compositionally biased region" description="Basic and acidic residues" evidence="1">
    <location>
        <begin position="462"/>
        <end position="484"/>
    </location>
</feature>
<dbReference type="Proteomes" id="UP000693970">
    <property type="component" value="Unassembled WGS sequence"/>
</dbReference>
<gene>
    <name evidence="2" type="ORF">IV203_017353</name>
</gene>
<feature type="compositionally biased region" description="Low complexity" evidence="1">
    <location>
        <begin position="35"/>
        <end position="50"/>
    </location>
</feature>
<feature type="region of interest" description="Disordered" evidence="1">
    <location>
        <begin position="1"/>
        <end position="69"/>
    </location>
</feature>